<evidence type="ECO:0000256" key="2">
    <source>
        <dbReference type="ARBA" id="ARBA00022695"/>
    </source>
</evidence>
<dbReference type="Gene3D" id="1.10.340.70">
    <property type="match status" value="1"/>
</dbReference>
<dbReference type="SUPFAM" id="SSF53098">
    <property type="entry name" value="Ribonuclease H-like"/>
    <property type="match status" value="1"/>
</dbReference>
<dbReference type="Gene3D" id="2.40.70.10">
    <property type="entry name" value="Acid Proteases"/>
    <property type="match status" value="1"/>
</dbReference>
<dbReference type="FunFam" id="3.10.20.370:FF:000001">
    <property type="entry name" value="Retrovirus-related Pol polyprotein from transposon 17.6-like protein"/>
    <property type="match status" value="1"/>
</dbReference>
<reference evidence="8" key="1">
    <citation type="submission" date="2020-01" db="EMBL/GenBank/DDBJ databases">
        <authorList>
            <person name="Mishra B."/>
        </authorList>
    </citation>
    <scope>NUCLEOTIDE SEQUENCE [LARGE SCALE GENOMIC DNA]</scope>
</reference>
<name>A0A6D2JS16_9BRAS</name>
<keyword evidence="4" id="KW-0255">Endonuclease</keyword>
<dbReference type="AlphaFoldDB" id="A0A6D2JS16"/>
<dbReference type="InterPro" id="IPR050951">
    <property type="entry name" value="Retrovirus_Pol_polyprotein"/>
</dbReference>
<sequence length="774" mass="88710">MPFLDACMLIPPYQKFLKDAVTERRKEVQGVSVMPLTVAKRLGFEKYQKCDVSLVLADRSVRIPVGMLEDLPVRVGNVEIPTDFVILEMDEEPKDPLILGRPFLATAGAIIDVQRGKIELNFGDDFKLSFDIKRSMKKPTIDGQLFWVETLGEVSLYGQGRDRLGTQDIRKGDRARPLTRLLCKETEFLFDEECLKAFEMIKTALVTAPIVQAPNWDYPFEIMCDASDYAVGAVLGQRIDKKLHVIYYASRTMDDAQGRYATTEKELLAVVFAFEKFRSYLVGSKVIVYTDHAALRHLLAKKDTKPRLLRWILLLQEFDLEFWIRKGVGLAVRLEQLKAVEEKEAPWYADYANYLVCGEVQPIYLLTRRRSSSGTSHTYFWDEPYLFKRGSDGLFRRCIAQEEVEGILEHCHGSSYGGHFATFKTASKVLQAGFWWPSLFKDTHDFIARCDRCQREGSISKRNEMPQNPILEVEVFDVWGIDFMGPFEPPSHGNRYILWRLTMCPSGSRQSLPQRTMPRLCSSCQKHHLPEIWSAKGCNKRWRKPLYQQSLRELLKKYGVKHKVATPYHPQTSGQVEVSNKQIKGILRTIVGVTKKDWAVKLDDALWAYRTAYKTPIGRTPFSLLYGKSCHLPVEIEYRALWAIKLLNFDIRSAQEKRGFDLHELEEIRLDAYESSKIYKERTKAFHDKKIVPKSSRLENMRCFSTQELSCSLGSSSPSGRARLRLRTLPYGAVTLLNQNGEEFTVNGHKLKPYLGQRIQGEGVSTPLPDAPLA</sequence>
<dbReference type="EMBL" id="CACVBM020001199">
    <property type="protein sequence ID" value="CAA7038864.1"/>
    <property type="molecule type" value="Genomic_DNA"/>
</dbReference>
<organism evidence="8 9">
    <name type="scientific">Microthlaspi erraticum</name>
    <dbReference type="NCBI Taxonomy" id="1685480"/>
    <lineage>
        <taxon>Eukaryota</taxon>
        <taxon>Viridiplantae</taxon>
        <taxon>Streptophyta</taxon>
        <taxon>Embryophyta</taxon>
        <taxon>Tracheophyta</taxon>
        <taxon>Spermatophyta</taxon>
        <taxon>Magnoliopsida</taxon>
        <taxon>eudicotyledons</taxon>
        <taxon>Gunneridae</taxon>
        <taxon>Pentapetalae</taxon>
        <taxon>rosids</taxon>
        <taxon>malvids</taxon>
        <taxon>Brassicales</taxon>
        <taxon>Brassicaceae</taxon>
        <taxon>Coluteocarpeae</taxon>
        <taxon>Microthlaspi</taxon>
    </lineage>
</organism>
<dbReference type="InterPro" id="IPR041588">
    <property type="entry name" value="Integrase_H2C2"/>
</dbReference>
<dbReference type="Pfam" id="PF17917">
    <property type="entry name" value="RT_RNaseH"/>
    <property type="match status" value="1"/>
</dbReference>
<dbReference type="GO" id="GO:0004519">
    <property type="term" value="F:endonuclease activity"/>
    <property type="evidence" value="ECO:0007669"/>
    <property type="project" value="UniProtKB-KW"/>
</dbReference>
<feature type="domain" description="Integrase catalytic" evidence="7">
    <location>
        <begin position="465"/>
        <end position="629"/>
    </location>
</feature>
<dbReference type="GO" id="GO:0003964">
    <property type="term" value="F:RNA-directed DNA polymerase activity"/>
    <property type="evidence" value="ECO:0007669"/>
    <property type="project" value="UniProtKB-KW"/>
</dbReference>
<dbReference type="InterPro" id="IPR043502">
    <property type="entry name" value="DNA/RNA_pol_sf"/>
</dbReference>
<accession>A0A6D2JS16</accession>
<evidence type="ECO:0000256" key="3">
    <source>
        <dbReference type="ARBA" id="ARBA00022722"/>
    </source>
</evidence>
<dbReference type="CDD" id="cd00303">
    <property type="entry name" value="retropepsin_like"/>
    <property type="match status" value="1"/>
</dbReference>
<evidence type="ECO:0000313" key="8">
    <source>
        <dbReference type="EMBL" id="CAA7038864.1"/>
    </source>
</evidence>
<dbReference type="PANTHER" id="PTHR37984">
    <property type="entry name" value="PROTEIN CBG26694"/>
    <property type="match status" value="1"/>
</dbReference>
<evidence type="ECO:0000259" key="7">
    <source>
        <dbReference type="PROSITE" id="PS50994"/>
    </source>
</evidence>
<dbReference type="InterPro" id="IPR036397">
    <property type="entry name" value="RNaseH_sf"/>
</dbReference>
<keyword evidence="1" id="KW-0808">Transferase</keyword>
<dbReference type="PROSITE" id="PS50994">
    <property type="entry name" value="INTEGRASE"/>
    <property type="match status" value="1"/>
</dbReference>
<keyword evidence="5" id="KW-0378">Hydrolase</keyword>
<dbReference type="CDD" id="cd09274">
    <property type="entry name" value="RNase_HI_RT_Ty3"/>
    <property type="match status" value="1"/>
</dbReference>
<dbReference type="SUPFAM" id="SSF56672">
    <property type="entry name" value="DNA/RNA polymerases"/>
    <property type="match status" value="1"/>
</dbReference>
<dbReference type="GO" id="GO:0003676">
    <property type="term" value="F:nucleic acid binding"/>
    <property type="evidence" value="ECO:0007669"/>
    <property type="project" value="InterPro"/>
</dbReference>
<dbReference type="InterPro" id="IPR001584">
    <property type="entry name" value="Integrase_cat-core"/>
</dbReference>
<comment type="caution">
    <text evidence="8">The sequence shown here is derived from an EMBL/GenBank/DDBJ whole genome shotgun (WGS) entry which is preliminary data.</text>
</comment>
<dbReference type="GO" id="GO:0015074">
    <property type="term" value="P:DNA integration"/>
    <property type="evidence" value="ECO:0007669"/>
    <property type="project" value="InterPro"/>
</dbReference>
<keyword evidence="3" id="KW-0540">Nuclease</keyword>
<dbReference type="GO" id="GO:0016787">
    <property type="term" value="F:hydrolase activity"/>
    <property type="evidence" value="ECO:0007669"/>
    <property type="project" value="UniProtKB-KW"/>
</dbReference>
<keyword evidence="6" id="KW-0695">RNA-directed DNA polymerase</keyword>
<proteinExistence type="predicted"/>
<dbReference type="Pfam" id="PF17921">
    <property type="entry name" value="Integrase_H2C2"/>
    <property type="match status" value="1"/>
</dbReference>
<evidence type="ECO:0000313" key="9">
    <source>
        <dbReference type="Proteomes" id="UP000467841"/>
    </source>
</evidence>
<dbReference type="Gene3D" id="3.10.20.370">
    <property type="match status" value="1"/>
</dbReference>
<evidence type="ECO:0000256" key="6">
    <source>
        <dbReference type="ARBA" id="ARBA00022918"/>
    </source>
</evidence>
<dbReference type="OrthoDB" id="779516at2759"/>
<dbReference type="Proteomes" id="UP000467841">
    <property type="component" value="Unassembled WGS sequence"/>
</dbReference>
<evidence type="ECO:0000256" key="5">
    <source>
        <dbReference type="ARBA" id="ARBA00022801"/>
    </source>
</evidence>
<dbReference type="Gene3D" id="3.30.420.10">
    <property type="entry name" value="Ribonuclease H-like superfamily/Ribonuclease H"/>
    <property type="match status" value="1"/>
</dbReference>
<dbReference type="InterPro" id="IPR041373">
    <property type="entry name" value="RT_RNaseH"/>
</dbReference>
<evidence type="ECO:0000256" key="4">
    <source>
        <dbReference type="ARBA" id="ARBA00022759"/>
    </source>
</evidence>
<protein>
    <recommendedName>
        <fullName evidence="7">Integrase catalytic domain-containing protein</fullName>
    </recommendedName>
</protein>
<dbReference type="InterPro" id="IPR012337">
    <property type="entry name" value="RNaseH-like_sf"/>
</dbReference>
<gene>
    <name evidence="8" type="ORF">MERR_LOCUS26099</name>
</gene>
<dbReference type="PANTHER" id="PTHR37984:SF5">
    <property type="entry name" value="PROTEIN NYNRIN-LIKE"/>
    <property type="match status" value="1"/>
</dbReference>
<evidence type="ECO:0000256" key="1">
    <source>
        <dbReference type="ARBA" id="ARBA00022679"/>
    </source>
</evidence>
<keyword evidence="2" id="KW-0548">Nucleotidyltransferase</keyword>
<dbReference type="InterPro" id="IPR021109">
    <property type="entry name" value="Peptidase_aspartic_dom_sf"/>
</dbReference>
<keyword evidence="9" id="KW-1185">Reference proteome</keyword>